<feature type="region of interest" description="Disordered" evidence="1">
    <location>
        <begin position="50"/>
        <end position="93"/>
    </location>
</feature>
<evidence type="ECO:0000313" key="2">
    <source>
        <dbReference type="EMBL" id="PWU99011.1"/>
    </source>
</evidence>
<dbReference type="Proteomes" id="UP000246121">
    <property type="component" value="Unassembled WGS sequence"/>
</dbReference>
<dbReference type="EMBL" id="PRFA01000010">
    <property type="protein sequence ID" value="PWU99011.1"/>
    <property type="molecule type" value="Genomic_DNA"/>
</dbReference>
<dbReference type="VEuPathDB" id="TriTrypDB:BCY84_15022"/>
<sequence length="151" mass="17380">MPSTIRRKWLATALVFSVQDRRNRARALREVRERKAALLALSTNDVAQRLRAMRPPDDIMDSRGDGIGEKTQKAGQNSKFTTSDDTATPFRPPMSYEQWQEEGFPVGCWRPLLLTELYHPLEAEKNYLGKKYSLAPKDTERRSTAASRKRR</sequence>
<evidence type="ECO:0000256" key="1">
    <source>
        <dbReference type="SAM" id="MobiDB-lite"/>
    </source>
</evidence>
<gene>
    <name evidence="2" type="ORF">C4B63_10g443</name>
</gene>
<dbReference type="VEuPathDB" id="TriTrypDB:TcCLB.506989.155"/>
<dbReference type="VEuPathDB" id="TriTrypDB:C3747_47g77"/>
<accession>A0A2V2VRP1</accession>
<dbReference type="AlphaFoldDB" id="A0A2V2VRP1"/>
<reference evidence="2 3" key="1">
    <citation type="journal article" date="2018" name="Microb. Genom.">
        <title>Expanding an expanded genome: long-read sequencing of Trypanosoma cruzi.</title>
        <authorList>
            <person name="Berna L."/>
            <person name="Rodriguez M."/>
            <person name="Chiribao M.L."/>
            <person name="Parodi-Talice A."/>
            <person name="Pita S."/>
            <person name="Rijo G."/>
            <person name="Alvarez-Valin F."/>
            <person name="Robello C."/>
        </authorList>
    </citation>
    <scope>NUCLEOTIDE SEQUENCE [LARGE SCALE GENOMIC DNA]</scope>
    <source>
        <strain evidence="2 3">Dm28c</strain>
    </source>
</reference>
<proteinExistence type="predicted"/>
<feature type="compositionally biased region" description="Polar residues" evidence="1">
    <location>
        <begin position="73"/>
        <end position="86"/>
    </location>
</feature>
<feature type="region of interest" description="Disordered" evidence="1">
    <location>
        <begin position="129"/>
        <end position="151"/>
    </location>
</feature>
<protein>
    <submittedName>
        <fullName evidence="2">Uncharacterized protein</fullName>
    </submittedName>
</protein>
<evidence type="ECO:0000313" key="3">
    <source>
        <dbReference type="Proteomes" id="UP000246121"/>
    </source>
</evidence>
<dbReference type="VEuPathDB" id="TriTrypDB:TcCL_NonESM06070"/>
<organism evidence="2 3">
    <name type="scientific">Trypanosoma cruzi</name>
    <dbReference type="NCBI Taxonomy" id="5693"/>
    <lineage>
        <taxon>Eukaryota</taxon>
        <taxon>Discoba</taxon>
        <taxon>Euglenozoa</taxon>
        <taxon>Kinetoplastea</taxon>
        <taxon>Metakinetoplastina</taxon>
        <taxon>Trypanosomatida</taxon>
        <taxon>Trypanosomatidae</taxon>
        <taxon>Trypanosoma</taxon>
        <taxon>Schizotrypanum</taxon>
    </lineage>
</organism>
<dbReference type="VEuPathDB" id="TriTrypDB:C4B63_10g443"/>
<dbReference type="VEuPathDB" id="TriTrypDB:TcG_01555"/>
<comment type="caution">
    <text evidence="2">The sequence shown here is derived from an EMBL/GenBank/DDBJ whole genome shotgun (WGS) entry which is preliminary data.</text>
</comment>
<dbReference type="VEuPathDB" id="TriTrypDB:TcBrA4_0127980"/>
<feature type="compositionally biased region" description="Basic and acidic residues" evidence="1">
    <location>
        <begin position="54"/>
        <end position="72"/>
    </location>
</feature>
<name>A0A2V2VRP1_TRYCR</name>
<dbReference type="VEuPathDB" id="TriTrypDB:TcCLB.503811.45"/>